<dbReference type="Proteomes" id="UP001241110">
    <property type="component" value="Unassembled WGS sequence"/>
</dbReference>
<keyword evidence="1" id="KW-1133">Transmembrane helix</keyword>
<reference evidence="2" key="1">
    <citation type="submission" date="2023-05" db="EMBL/GenBank/DDBJ databases">
        <authorList>
            <person name="Zhang X."/>
        </authorList>
    </citation>
    <scope>NUCLEOTIDE SEQUENCE</scope>
    <source>
        <strain evidence="2">YF14B1</strain>
    </source>
</reference>
<dbReference type="AlphaFoldDB" id="A0AAE3UAG6"/>
<evidence type="ECO:0000313" key="2">
    <source>
        <dbReference type="EMBL" id="MDJ1486104.1"/>
    </source>
</evidence>
<dbReference type="RefSeq" id="WP_313989463.1">
    <property type="nucleotide sequence ID" value="NZ_JASJOS010000027.1"/>
</dbReference>
<name>A0AAE3UAG6_9BACT</name>
<protein>
    <submittedName>
        <fullName evidence="2">Uncharacterized protein</fullName>
    </submittedName>
</protein>
<comment type="caution">
    <text evidence="2">The sequence shown here is derived from an EMBL/GenBank/DDBJ whole genome shotgun (WGS) entry which is preliminary data.</text>
</comment>
<keyword evidence="1" id="KW-0472">Membrane</keyword>
<evidence type="ECO:0000256" key="1">
    <source>
        <dbReference type="SAM" id="Phobius"/>
    </source>
</evidence>
<feature type="transmembrane region" description="Helical" evidence="1">
    <location>
        <begin position="12"/>
        <end position="35"/>
    </location>
</feature>
<sequence length="419" mass="46936">MFTGSKKLKAHALTIVVVIALVISLISGALILLAYHQRLILQQRVLQGKMERNMDSATELLLSEHTIPLNQHTGLDLFQDGRDSVWLEKQQWGIFELAHLHIQEGIHSWDKSFLYGYQPDSSQTALFLEENGLPLYLGGETTLSGIGYLPEAGHKEHTISNIAINSISFRLDKQHRSGKLPTPDAQWVQTIQKTYLNRADSLIPTKTPLSSDTLYQSFTQPVRTIYTNKPLLLSNITIRGKVLLQSDTVIRVSKSAHLEDVILAAPQIFIEDEFKGSLQAFASDSLILGNNCVLMYPTVLAIAKTKENEKQPNLRVGNQSIVKGIILGIHYIEDLKRTRIVLEADSELEGQVYTAGFLESRGSIRGGVLCHKFTWHDQISVYENHLINTRIETTKASRYFVAGNLLTSKRGKGVAKWVE</sequence>
<gene>
    <name evidence="2" type="ORF">QNI16_36820</name>
</gene>
<proteinExistence type="predicted"/>
<keyword evidence="1" id="KW-0812">Transmembrane</keyword>
<evidence type="ECO:0000313" key="3">
    <source>
        <dbReference type="Proteomes" id="UP001241110"/>
    </source>
</evidence>
<dbReference type="EMBL" id="JASJOS010000027">
    <property type="protein sequence ID" value="MDJ1486104.1"/>
    <property type="molecule type" value="Genomic_DNA"/>
</dbReference>
<accession>A0AAE3UAG6</accession>
<organism evidence="2 3">
    <name type="scientific">Xanthocytophaga flava</name>
    <dbReference type="NCBI Taxonomy" id="3048013"/>
    <lineage>
        <taxon>Bacteria</taxon>
        <taxon>Pseudomonadati</taxon>
        <taxon>Bacteroidota</taxon>
        <taxon>Cytophagia</taxon>
        <taxon>Cytophagales</taxon>
        <taxon>Rhodocytophagaceae</taxon>
        <taxon>Xanthocytophaga</taxon>
    </lineage>
</organism>